<accession>A0A397HDM7</accession>
<feature type="chain" id="PRO_5017338789" evidence="1">
    <location>
        <begin position="21"/>
        <end position="125"/>
    </location>
</feature>
<gene>
    <name evidence="2" type="ORF">Glove_350g169</name>
</gene>
<evidence type="ECO:0000313" key="3">
    <source>
        <dbReference type="Proteomes" id="UP000266861"/>
    </source>
</evidence>
<reference evidence="2 3" key="1">
    <citation type="submission" date="2018-08" db="EMBL/GenBank/DDBJ databases">
        <title>Genome and evolution of the arbuscular mycorrhizal fungus Diversispora epigaea (formerly Glomus versiforme) and its bacterial endosymbionts.</title>
        <authorList>
            <person name="Sun X."/>
            <person name="Fei Z."/>
            <person name="Harrison M."/>
        </authorList>
    </citation>
    <scope>NUCLEOTIDE SEQUENCE [LARGE SCALE GENOMIC DNA]</scope>
    <source>
        <strain evidence="2 3">IT104</strain>
    </source>
</reference>
<sequence>MMKSSAIFFLVLSFFIVANAFEIKVFSPGPGPWKLKSTQSISWDTHIYDGPEPSPGAVVKINIVNVDTKKVVAKLGTKPFFSDPAELYVYIDPKWAKPRTPYKPYLEIINEPYHGTTEVPFTVVK</sequence>
<organism evidence="2 3">
    <name type="scientific">Diversispora epigaea</name>
    <dbReference type="NCBI Taxonomy" id="1348612"/>
    <lineage>
        <taxon>Eukaryota</taxon>
        <taxon>Fungi</taxon>
        <taxon>Fungi incertae sedis</taxon>
        <taxon>Mucoromycota</taxon>
        <taxon>Glomeromycotina</taxon>
        <taxon>Glomeromycetes</taxon>
        <taxon>Diversisporales</taxon>
        <taxon>Diversisporaceae</taxon>
        <taxon>Diversispora</taxon>
    </lineage>
</organism>
<dbReference type="OrthoDB" id="10333665at2759"/>
<dbReference type="Proteomes" id="UP000266861">
    <property type="component" value="Unassembled WGS sequence"/>
</dbReference>
<keyword evidence="3" id="KW-1185">Reference proteome</keyword>
<protein>
    <submittedName>
        <fullName evidence="2">Uncharacterized protein</fullName>
    </submittedName>
</protein>
<dbReference type="AlphaFoldDB" id="A0A397HDM7"/>
<keyword evidence="1" id="KW-0732">Signal</keyword>
<comment type="caution">
    <text evidence="2">The sequence shown here is derived from an EMBL/GenBank/DDBJ whole genome shotgun (WGS) entry which is preliminary data.</text>
</comment>
<dbReference type="EMBL" id="PQFF01000320">
    <property type="protein sequence ID" value="RHZ60919.1"/>
    <property type="molecule type" value="Genomic_DNA"/>
</dbReference>
<name>A0A397HDM7_9GLOM</name>
<feature type="signal peptide" evidence="1">
    <location>
        <begin position="1"/>
        <end position="20"/>
    </location>
</feature>
<proteinExistence type="predicted"/>
<evidence type="ECO:0000256" key="1">
    <source>
        <dbReference type="SAM" id="SignalP"/>
    </source>
</evidence>
<evidence type="ECO:0000313" key="2">
    <source>
        <dbReference type="EMBL" id="RHZ60919.1"/>
    </source>
</evidence>